<evidence type="ECO:0000313" key="2">
    <source>
        <dbReference type="Proteomes" id="UP000501690"/>
    </source>
</evidence>
<name>A0A4D6LHQ8_VIGUN</name>
<dbReference type="AlphaFoldDB" id="A0A4D6LHQ8"/>
<keyword evidence="2" id="KW-1185">Reference proteome</keyword>
<gene>
    <name evidence="1" type="ORF">DEO72_LG3g2641</name>
</gene>
<accession>A0A4D6LHQ8</accession>
<proteinExistence type="predicted"/>
<reference evidence="1 2" key="1">
    <citation type="submission" date="2019-04" db="EMBL/GenBank/DDBJ databases">
        <title>An improved genome assembly and genetic linkage map for asparagus bean, Vigna unguiculata ssp. sesquipedialis.</title>
        <authorList>
            <person name="Xia Q."/>
            <person name="Zhang R."/>
            <person name="Dong Y."/>
        </authorList>
    </citation>
    <scope>NUCLEOTIDE SEQUENCE [LARGE SCALE GENOMIC DNA]</scope>
    <source>
        <tissue evidence="1">Leaf</tissue>
    </source>
</reference>
<evidence type="ECO:0000313" key="1">
    <source>
        <dbReference type="EMBL" id="QCD88101.1"/>
    </source>
</evidence>
<dbReference type="Proteomes" id="UP000501690">
    <property type="component" value="Linkage Group LG3"/>
</dbReference>
<organism evidence="1 2">
    <name type="scientific">Vigna unguiculata</name>
    <name type="common">Cowpea</name>
    <dbReference type="NCBI Taxonomy" id="3917"/>
    <lineage>
        <taxon>Eukaryota</taxon>
        <taxon>Viridiplantae</taxon>
        <taxon>Streptophyta</taxon>
        <taxon>Embryophyta</taxon>
        <taxon>Tracheophyta</taxon>
        <taxon>Spermatophyta</taxon>
        <taxon>Magnoliopsida</taxon>
        <taxon>eudicotyledons</taxon>
        <taxon>Gunneridae</taxon>
        <taxon>Pentapetalae</taxon>
        <taxon>rosids</taxon>
        <taxon>fabids</taxon>
        <taxon>Fabales</taxon>
        <taxon>Fabaceae</taxon>
        <taxon>Papilionoideae</taxon>
        <taxon>50 kb inversion clade</taxon>
        <taxon>NPAAA clade</taxon>
        <taxon>indigoferoid/millettioid clade</taxon>
        <taxon>Phaseoleae</taxon>
        <taxon>Vigna</taxon>
    </lineage>
</organism>
<dbReference type="EMBL" id="CP039347">
    <property type="protein sequence ID" value="QCD88101.1"/>
    <property type="molecule type" value="Genomic_DNA"/>
</dbReference>
<sequence length="96" mass="11115">MIIGFPPKNRKKFLKYLVATNLSRNSMLDKPVDCQTPEGEDQFRKWLVSFSAAGDVALPPWATGSPREFIGKQHWEALEPGFLRKFVSLDRPYFWI</sequence>
<protein>
    <submittedName>
        <fullName evidence="1">Uncharacterized protein</fullName>
    </submittedName>
</protein>